<name>A0A2S7XQ56_9GAMM</name>
<reference evidence="2 3" key="1">
    <citation type="submission" date="2018-01" db="EMBL/GenBank/DDBJ databases">
        <title>The complete genome sequence of Chromatium okenii LaCa, a purple sulfur bacterium with a turbulent life.</title>
        <authorList>
            <person name="Luedin S.M."/>
            <person name="Liechti N."/>
            <person name="Storelli N."/>
            <person name="Danza F."/>
            <person name="Wittwer M."/>
            <person name="Pothier J.F."/>
            <person name="Tonolla M.A."/>
        </authorList>
    </citation>
    <scope>NUCLEOTIDE SEQUENCE [LARGE SCALE GENOMIC DNA]</scope>
    <source>
        <strain evidence="2 3">LaCa</strain>
    </source>
</reference>
<dbReference type="Pfam" id="PF10543">
    <property type="entry name" value="ORF6N"/>
    <property type="match status" value="1"/>
</dbReference>
<dbReference type="Proteomes" id="UP000239936">
    <property type="component" value="Unassembled WGS sequence"/>
</dbReference>
<dbReference type="AlphaFoldDB" id="A0A2S7XQ56"/>
<gene>
    <name evidence="2" type="ORF">CXB77_08270</name>
</gene>
<evidence type="ECO:0000259" key="1">
    <source>
        <dbReference type="Pfam" id="PF10543"/>
    </source>
</evidence>
<evidence type="ECO:0000313" key="2">
    <source>
        <dbReference type="EMBL" id="PQJ95877.1"/>
    </source>
</evidence>
<protein>
    <recommendedName>
        <fullName evidence="1">KilA-N DNA-binding domain-containing protein</fullName>
    </recommendedName>
</protein>
<evidence type="ECO:0000313" key="3">
    <source>
        <dbReference type="Proteomes" id="UP000239936"/>
    </source>
</evidence>
<accession>A0A2S7XQ56</accession>
<dbReference type="InterPro" id="IPR018873">
    <property type="entry name" value="KilA-N_DNA-bd_domain"/>
</dbReference>
<proteinExistence type="predicted"/>
<sequence>METCNTLSAVRVNSIEVNPITYRGQRVLTLAQIDKIYERPIGTASRNFRENKSRILLRCCCVFN</sequence>
<feature type="domain" description="KilA-N DNA-binding" evidence="1">
    <location>
        <begin position="19"/>
        <end position="54"/>
    </location>
</feature>
<dbReference type="OrthoDB" id="5574448at2"/>
<keyword evidence="3" id="KW-1185">Reference proteome</keyword>
<dbReference type="EMBL" id="PPGH01000035">
    <property type="protein sequence ID" value="PQJ95877.1"/>
    <property type="molecule type" value="Genomic_DNA"/>
</dbReference>
<organism evidence="2 3">
    <name type="scientific">Chromatium okenii</name>
    <dbReference type="NCBI Taxonomy" id="61644"/>
    <lineage>
        <taxon>Bacteria</taxon>
        <taxon>Pseudomonadati</taxon>
        <taxon>Pseudomonadota</taxon>
        <taxon>Gammaproteobacteria</taxon>
        <taxon>Chromatiales</taxon>
        <taxon>Chromatiaceae</taxon>
        <taxon>Chromatium</taxon>
    </lineage>
</organism>
<comment type="caution">
    <text evidence="2">The sequence shown here is derived from an EMBL/GenBank/DDBJ whole genome shotgun (WGS) entry which is preliminary data.</text>
</comment>
<dbReference type="RefSeq" id="WP_105073522.1">
    <property type="nucleotide sequence ID" value="NZ_PPGH01000035.1"/>
</dbReference>